<dbReference type="EC" id="3.5.1.28" evidence="2"/>
<dbReference type="PANTHER" id="PTHR30404">
    <property type="entry name" value="N-ACETYLMURAMOYL-L-ALANINE AMIDASE"/>
    <property type="match status" value="1"/>
</dbReference>
<dbReference type="Gene3D" id="3.40.630.40">
    <property type="entry name" value="Zn-dependent exopeptidases"/>
    <property type="match status" value="1"/>
</dbReference>
<dbReference type="AlphaFoldDB" id="A0AAC9K637"/>
<dbReference type="SMART" id="SM00646">
    <property type="entry name" value="Ami_3"/>
    <property type="match status" value="1"/>
</dbReference>
<name>A0AAC9K637_9PROT</name>
<dbReference type="SUPFAM" id="SSF53187">
    <property type="entry name" value="Zn-dependent exopeptidases"/>
    <property type="match status" value="1"/>
</dbReference>
<reference evidence="6" key="1">
    <citation type="submission" date="2016-11" db="EMBL/GenBank/DDBJ databases">
        <title>Comparative genomic and phenotypic analysis of Granulibacter bethesdensis clinical isolates from patients with chronic granulomatous disease.</title>
        <authorList>
            <person name="Zarember K.A."/>
            <person name="Porcella S.F."/>
            <person name="Chu J."/>
            <person name="Ding L."/>
            <person name="Dahlstrom E."/>
            <person name="Barbian K."/>
            <person name="Martens C."/>
            <person name="Sykora L."/>
            <person name="Kramer S."/>
            <person name="Pettinato A.M."/>
            <person name="Hong H."/>
            <person name="Wald G."/>
            <person name="Berg L.J."/>
            <person name="Rogge L.S."/>
            <person name="Greenberg D.E."/>
            <person name="Falcone E.L."/>
            <person name="Neves J.F."/>
            <person name="Simoes M.J."/>
            <person name="Casal M."/>
            <person name="Rodriguez-Lopez F.C."/>
            <person name="Zelazny A."/>
            <person name="Gallin J.I."/>
            <person name="Holland S.M."/>
        </authorList>
    </citation>
    <scope>NUCLEOTIDE SEQUENCE [LARGE SCALE GENOMIC DNA]</scope>
    <source>
        <strain evidence="6">NIH9.1</strain>
    </source>
</reference>
<feature type="domain" description="MurNAc-LAA" evidence="4">
    <location>
        <begin position="182"/>
        <end position="336"/>
    </location>
</feature>
<dbReference type="GO" id="GO:0009253">
    <property type="term" value="P:peptidoglycan catabolic process"/>
    <property type="evidence" value="ECO:0007669"/>
    <property type="project" value="InterPro"/>
</dbReference>
<gene>
    <name evidence="5" type="ORF">GbCGDNIH9_0282</name>
</gene>
<evidence type="ECO:0000313" key="6">
    <source>
        <dbReference type="Proteomes" id="UP000182373"/>
    </source>
</evidence>
<dbReference type="InterPro" id="IPR050695">
    <property type="entry name" value="N-acetylmuramoyl_amidase_3"/>
</dbReference>
<comment type="catalytic activity">
    <reaction evidence="1">
        <text>Hydrolyzes the link between N-acetylmuramoyl residues and L-amino acid residues in certain cell-wall glycopeptides.</text>
        <dbReference type="EC" id="3.5.1.28"/>
    </reaction>
</comment>
<evidence type="ECO:0000259" key="4">
    <source>
        <dbReference type="SMART" id="SM00646"/>
    </source>
</evidence>
<evidence type="ECO:0000256" key="1">
    <source>
        <dbReference type="ARBA" id="ARBA00001561"/>
    </source>
</evidence>
<protein>
    <recommendedName>
        <fullName evidence="2">N-acetylmuramoyl-L-alanine amidase</fullName>
        <ecNumber evidence="2">3.5.1.28</ecNumber>
    </recommendedName>
</protein>
<sequence length="349" mass="37703">MEQIPAHCKTRSCDPKETVRPKCAIFQSLIVKTDRTVLKTRTMADLLSLHRRSFLGAMTSGQLLARAGLLASWMLPPALLDSIAEAEAAGPQKHGHPHAIKTLHAPRAGQSAARKNNAARLIMLDPGHGGKDPGAIGVTGTYEKHVALAAAKELKRQLERTGRYRVELTRSNDTFIPLDGRVDRAQSKGASLFISMHADALHNAGVRGASVYTLATSASDAQTASLAKRENSVDRFGGPAFSNQPPDIARILTSLVRRETRIGSARLSHSMVSSLDSTVPMLTHPARHAGFVVLKAADIPSVLVEMGFMSNHQDEALLRRPDHRMRIAAAMTRAVEAYFATSTGYAMRG</sequence>
<evidence type="ECO:0000256" key="3">
    <source>
        <dbReference type="ARBA" id="ARBA00022801"/>
    </source>
</evidence>
<dbReference type="CDD" id="cd02696">
    <property type="entry name" value="MurNAc-LAA"/>
    <property type="match status" value="1"/>
</dbReference>
<accession>A0AAC9K637</accession>
<proteinExistence type="predicted"/>
<evidence type="ECO:0000313" key="5">
    <source>
        <dbReference type="EMBL" id="APH53506.1"/>
    </source>
</evidence>
<dbReference type="EMBL" id="CP018191">
    <property type="protein sequence ID" value="APH53506.1"/>
    <property type="molecule type" value="Genomic_DNA"/>
</dbReference>
<evidence type="ECO:0000256" key="2">
    <source>
        <dbReference type="ARBA" id="ARBA00011901"/>
    </source>
</evidence>
<dbReference type="Proteomes" id="UP000182373">
    <property type="component" value="Chromosome"/>
</dbReference>
<keyword evidence="3 5" id="KW-0378">Hydrolase</keyword>
<dbReference type="Pfam" id="PF01520">
    <property type="entry name" value="Amidase_3"/>
    <property type="match status" value="1"/>
</dbReference>
<dbReference type="InterPro" id="IPR002508">
    <property type="entry name" value="MurNAc-LAA_cat"/>
</dbReference>
<organism evidence="5 6">
    <name type="scientific">Granulibacter bethesdensis</name>
    <dbReference type="NCBI Taxonomy" id="364410"/>
    <lineage>
        <taxon>Bacteria</taxon>
        <taxon>Pseudomonadati</taxon>
        <taxon>Pseudomonadota</taxon>
        <taxon>Alphaproteobacteria</taxon>
        <taxon>Acetobacterales</taxon>
        <taxon>Acetobacteraceae</taxon>
        <taxon>Granulibacter</taxon>
    </lineage>
</organism>
<dbReference type="GO" id="GO:0008745">
    <property type="term" value="F:N-acetylmuramoyl-L-alanine amidase activity"/>
    <property type="evidence" value="ECO:0007669"/>
    <property type="project" value="UniProtKB-EC"/>
</dbReference>
<dbReference type="PANTHER" id="PTHR30404:SF0">
    <property type="entry name" value="N-ACETYLMURAMOYL-L-ALANINE AMIDASE AMIC"/>
    <property type="match status" value="1"/>
</dbReference>
<dbReference type="GO" id="GO:0030288">
    <property type="term" value="C:outer membrane-bounded periplasmic space"/>
    <property type="evidence" value="ECO:0007669"/>
    <property type="project" value="TreeGrafter"/>
</dbReference>